<dbReference type="EMBL" id="JAUMKJ010000036">
    <property type="protein sequence ID" value="MDO3680171.1"/>
    <property type="molecule type" value="Genomic_DNA"/>
</dbReference>
<sequence length="120" mass="13786">MEKFVSSKEIVERIEYLIEANNIPKSDFLKEMGISSGNMGDWKSERSTPNIHKLVRVAEYFKVTLDWLVTGKDRPAKEGDSLGAKLQSVVGSVHELSEDEQAFIREYIEFTAYRKQGKRE</sequence>
<dbReference type="SUPFAM" id="SSF47413">
    <property type="entry name" value="lambda repressor-like DNA-binding domains"/>
    <property type="match status" value="1"/>
</dbReference>
<organism evidence="2 3">
    <name type="scientific">Paenibacillus ehimensis</name>
    <dbReference type="NCBI Taxonomy" id="79264"/>
    <lineage>
        <taxon>Bacteria</taxon>
        <taxon>Bacillati</taxon>
        <taxon>Bacillota</taxon>
        <taxon>Bacilli</taxon>
        <taxon>Bacillales</taxon>
        <taxon>Paenibacillaceae</taxon>
        <taxon>Paenibacillus</taxon>
    </lineage>
</organism>
<name>A0ABT8VGP9_9BACL</name>
<comment type="caution">
    <text evidence="2">The sequence shown here is derived from an EMBL/GenBank/DDBJ whole genome shotgun (WGS) entry which is preliminary data.</text>
</comment>
<accession>A0ABT8VGP9</accession>
<dbReference type="CDD" id="cd00093">
    <property type="entry name" value="HTH_XRE"/>
    <property type="match status" value="1"/>
</dbReference>
<evidence type="ECO:0000313" key="3">
    <source>
        <dbReference type="Proteomes" id="UP001168883"/>
    </source>
</evidence>
<feature type="domain" description="HTH cro/C1-type" evidence="1">
    <location>
        <begin position="14"/>
        <end position="68"/>
    </location>
</feature>
<protein>
    <submittedName>
        <fullName evidence="2">Helix-turn-helix transcriptional regulator</fullName>
    </submittedName>
</protein>
<dbReference type="Gene3D" id="1.10.260.40">
    <property type="entry name" value="lambda repressor-like DNA-binding domains"/>
    <property type="match status" value="1"/>
</dbReference>
<dbReference type="Proteomes" id="UP001168883">
    <property type="component" value="Unassembled WGS sequence"/>
</dbReference>
<reference evidence="2" key="1">
    <citation type="submission" date="2023-07" db="EMBL/GenBank/DDBJ databases">
        <authorList>
            <person name="Aktuganov G."/>
            <person name="Boyko T."/>
            <person name="Delegan Y."/>
            <person name="Galimzianova N."/>
            <person name="Gilvanova E."/>
            <person name="Korobov V."/>
            <person name="Kuzmina L."/>
            <person name="Melentiev A."/>
            <person name="Milman P."/>
            <person name="Ryabova A."/>
            <person name="Stupak E."/>
            <person name="Yasakov T."/>
            <person name="Zharikova N."/>
            <person name="Zhurenko E."/>
        </authorList>
    </citation>
    <scope>NUCLEOTIDE SEQUENCE</scope>
    <source>
        <strain evidence="2">IB-739</strain>
    </source>
</reference>
<dbReference type="Pfam" id="PF12844">
    <property type="entry name" value="HTH_19"/>
    <property type="match status" value="1"/>
</dbReference>
<evidence type="ECO:0000259" key="1">
    <source>
        <dbReference type="PROSITE" id="PS50943"/>
    </source>
</evidence>
<dbReference type="InterPro" id="IPR010982">
    <property type="entry name" value="Lambda_DNA-bd_dom_sf"/>
</dbReference>
<dbReference type="PROSITE" id="PS50943">
    <property type="entry name" value="HTH_CROC1"/>
    <property type="match status" value="1"/>
</dbReference>
<proteinExistence type="predicted"/>
<keyword evidence="3" id="KW-1185">Reference proteome</keyword>
<gene>
    <name evidence="2" type="ORF">Q3C12_24465</name>
</gene>
<dbReference type="InterPro" id="IPR001387">
    <property type="entry name" value="Cro/C1-type_HTH"/>
</dbReference>
<evidence type="ECO:0000313" key="2">
    <source>
        <dbReference type="EMBL" id="MDO3680171.1"/>
    </source>
</evidence>
<dbReference type="RefSeq" id="WP_302880439.1">
    <property type="nucleotide sequence ID" value="NZ_JAUMKJ010000036.1"/>
</dbReference>